<proteinExistence type="predicted"/>
<dbReference type="Gene3D" id="1.20.1250.20">
    <property type="entry name" value="MFS general substrate transporter like domains"/>
    <property type="match status" value="2"/>
</dbReference>
<dbReference type="PIRSF" id="PIRSF004925">
    <property type="entry name" value="HcaT"/>
    <property type="match status" value="1"/>
</dbReference>
<dbReference type="Proteomes" id="UP001179280">
    <property type="component" value="Unassembled WGS sequence"/>
</dbReference>
<organism evidence="10 11">
    <name type="scientific">Shouchella xiaoxiensis</name>
    <dbReference type="NCBI Taxonomy" id="766895"/>
    <lineage>
        <taxon>Bacteria</taxon>
        <taxon>Bacillati</taxon>
        <taxon>Bacillota</taxon>
        <taxon>Bacilli</taxon>
        <taxon>Bacillales</taxon>
        <taxon>Bacillaceae</taxon>
        <taxon>Shouchella</taxon>
    </lineage>
</organism>
<dbReference type="PANTHER" id="PTHR23522:SF10">
    <property type="entry name" value="3-PHENYLPROPIONIC ACID TRANSPORTER-RELATED"/>
    <property type="match status" value="1"/>
</dbReference>
<comment type="subcellular location">
    <subcellularLocation>
        <location evidence="1">Cell inner membrane</location>
        <topology evidence="1">Multi-pass membrane protein</topology>
    </subcellularLocation>
</comment>
<feature type="transmembrane region" description="Helical" evidence="8">
    <location>
        <begin position="291"/>
        <end position="313"/>
    </location>
</feature>
<keyword evidence="3" id="KW-1003">Cell membrane</keyword>
<sequence length="385" mass="43324">MYTQAWMSKRFFSFFLTWGIFLPYWSGWMILTKGVSVAEVSLIMSCGLLIRGISTLFLFPYLAEKVSSKTLLHVAGVGALLAFCFYIPATTFWQLLIVTVLVHIFYPAIMPALESIASILVQNNALKQYGKARQWGSIGFISIGIFITFFTSRYGDELLFWALLMGLAGFVLLTFLKAPAVLSTRPERDLQEKLSLSRLFRIPFFGITLLIVILIQASHATYYNYGYVFIQTLDVPLYLIGLIINIAVIAEICFFSIVDKRFAGVSVATMLMLAAVGSSLRWILVFAFPTIIMFSIAQVLHAFSFALVHYAFLQFLIKHVPQPHIPKAQGLYSALALSWSTAVFTIFGGFLYEMEPRYAFIGMLVASIPALGLALFYRKRERSHS</sequence>
<feature type="transmembrane region" description="Helical" evidence="8">
    <location>
        <begin position="237"/>
        <end position="258"/>
    </location>
</feature>
<keyword evidence="6 8" id="KW-1133">Transmembrane helix</keyword>
<evidence type="ECO:0000256" key="5">
    <source>
        <dbReference type="ARBA" id="ARBA00022692"/>
    </source>
</evidence>
<feature type="transmembrane region" description="Helical" evidence="8">
    <location>
        <begin position="95"/>
        <end position="113"/>
    </location>
</feature>
<evidence type="ECO:0000259" key="9">
    <source>
        <dbReference type="Pfam" id="PF12832"/>
    </source>
</evidence>
<evidence type="ECO:0000256" key="8">
    <source>
        <dbReference type="SAM" id="Phobius"/>
    </source>
</evidence>
<name>A0ABS2SZC1_9BACI</name>
<feature type="domain" description="Major facilitator superfamily associated" evidence="9">
    <location>
        <begin position="6"/>
        <end position="360"/>
    </location>
</feature>
<evidence type="ECO:0000256" key="4">
    <source>
        <dbReference type="ARBA" id="ARBA00022519"/>
    </source>
</evidence>
<evidence type="ECO:0000256" key="2">
    <source>
        <dbReference type="ARBA" id="ARBA00022448"/>
    </source>
</evidence>
<keyword evidence="5 8" id="KW-0812">Transmembrane</keyword>
<accession>A0ABS2SZC1</accession>
<gene>
    <name evidence="10" type="ORF">JOC54_004143</name>
</gene>
<evidence type="ECO:0000256" key="6">
    <source>
        <dbReference type="ARBA" id="ARBA00022989"/>
    </source>
</evidence>
<reference evidence="10" key="1">
    <citation type="submission" date="2021-01" db="EMBL/GenBank/DDBJ databases">
        <title>Genomic Encyclopedia of Type Strains, Phase IV (KMG-IV): sequencing the most valuable type-strain genomes for metagenomic binning, comparative biology and taxonomic classification.</title>
        <authorList>
            <person name="Goeker M."/>
        </authorList>
    </citation>
    <scope>NUCLEOTIDE SEQUENCE</scope>
    <source>
        <strain evidence="10">DSM 21943</strain>
    </source>
</reference>
<feature type="transmembrane region" description="Helical" evidence="8">
    <location>
        <begin position="199"/>
        <end position="217"/>
    </location>
</feature>
<dbReference type="SUPFAM" id="SSF103473">
    <property type="entry name" value="MFS general substrate transporter"/>
    <property type="match status" value="1"/>
</dbReference>
<keyword evidence="11" id="KW-1185">Reference proteome</keyword>
<dbReference type="NCBIfam" id="NF037955">
    <property type="entry name" value="mfs"/>
    <property type="match status" value="1"/>
</dbReference>
<comment type="caution">
    <text evidence="10">The sequence shown here is derived from an EMBL/GenBank/DDBJ whole genome shotgun (WGS) entry which is preliminary data.</text>
</comment>
<dbReference type="EMBL" id="JAFBCV010000017">
    <property type="protein sequence ID" value="MBM7840850.1"/>
    <property type="molecule type" value="Genomic_DNA"/>
</dbReference>
<dbReference type="Pfam" id="PF12832">
    <property type="entry name" value="MFS_1_like"/>
    <property type="match status" value="1"/>
</dbReference>
<protein>
    <submittedName>
        <fullName evidence="10">PPP family 3-phenylpropionic acid transporter</fullName>
    </submittedName>
</protein>
<evidence type="ECO:0000256" key="3">
    <source>
        <dbReference type="ARBA" id="ARBA00022475"/>
    </source>
</evidence>
<keyword evidence="2" id="KW-0813">Transport</keyword>
<feature type="transmembrane region" description="Helical" evidence="8">
    <location>
        <begin position="334"/>
        <end position="352"/>
    </location>
</feature>
<feature type="transmembrane region" description="Helical" evidence="8">
    <location>
        <begin position="158"/>
        <end position="178"/>
    </location>
</feature>
<feature type="transmembrane region" description="Helical" evidence="8">
    <location>
        <begin position="42"/>
        <end position="63"/>
    </location>
</feature>
<dbReference type="InterPro" id="IPR024989">
    <property type="entry name" value="MFS_assoc_dom"/>
</dbReference>
<evidence type="ECO:0000313" key="10">
    <source>
        <dbReference type="EMBL" id="MBM7840850.1"/>
    </source>
</evidence>
<keyword evidence="7 8" id="KW-0472">Membrane</keyword>
<feature type="transmembrane region" description="Helical" evidence="8">
    <location>
        <begin position="134"/>
        <end position="152"/>
    </location>
</feature>
<evidence type="ECO:0000313" key="11">
    <source>
        <dbReference type="Proteomes" id="UP001179280"/>
    </source>
</evidence>
<keyword evidence="4" id="KW-0997">Cell inner membrane</keyword>
<feature type="transmembrane region" description="Helical" evidence="8">
    <location>
        <begin position="70"/>
        <end position="89"/>
    </location>
</feature>
<feature type="transmembrane region" description="Helical" evidence="8">
    <location>
        <begin position="358"/>
        <end position="377"/>
    </location>
</feature>
<dbReference type="InterPro" id="IPR026032">
    <property type="entry name" value="HcaT-like"/>
</dbReference>
<evidence type="ECO:0000256" key="1">
    <source>
        <dbReference type="ARBA" id="ARBA00004429"/>
    </source>
</evidence>
<evidence type="ECO:0000256" key="7">
    <source>
        <dbReference type="ARBA" id="ARBA00023136"/>
    </source>
</evidence>
<feature type="transmembrane region" description="Helical" evidence="8">
    <location>
        <begin position="12"/>
        <end position="30"/>
    </location>
</feature>
<dbReference type="PANTHER" id="PTHR23522">
    <property type="entry name" value="BLL5896 PROTEIN"/>
    <property type="match status" value="1"/>
</dbReference>
<dbReference type="InterPro" id="IPR036259">
    <property type="entry name" value="MFS_trans_sf"/>
</dbReference>
<feature type="transmembrane region" description="Helical" evidence="8">
    <location>
        <begin position="265"/>
        <end position="285"/>
    </location>
</feature>
<dbReference type="RefSeq" id="WP_204468712.1">
    <property type="nucleotide sequence ID" value="NZ_JAFBCV010000017.1"/>
</dbReference>